<reference evidence="5 6" key="1">
    <citation type="journal article" date="2013" name="Genome Biol. Evol.">
        <title>Genomes of Stigonematalean cyanobacteria (subsection V) and the evolution of oxygenic photosynthesis from prokaryotes to plastids.</title>
        <authorList>
            <person name="Dagan T."/>
            <person name="Roettger M."/>
            <person name="Stucken K."/>
            <person name="Landan G."/>
            <person name="Koch R."/>
            <person name="Major P."/>
            <person name="Gould S.B."/>
            <person name="Goremykin V.V."/>
            <person name="Rippka R."/>
            <person name="Tandeau de Marsac N."/>
            <person name="Gugger M."/>
            <person name="Lockhart P.J."/>
            <person name="Allen J.F."/>
            <person name="Brune I."/>
            <person name="Maus I."/>
            <person name="Puhler A."/>
            <person name="Martin W.F."/>
        </authorList>
    </citation>
    <scope>NUCLEOTIDE SEQUENCE [LARGE SCALE GENOMIC DNA]</scope>
    <source>
        <strain evidence="5 6">PCC 7110</strain>
    </source>
</reference>
<dbReference type="SUPFAM" id="SSF53167">
    <property type="entry name" value="Purine and uridine phosphorylases"/>
    <property type="match status" value="1"/>
</dbReference>
<dbReference type="Proteomes" id="UP000076925">
    <property type="component" value="Unassembled WGS sequence"/>
</dbReference>
<dbReference type="Gene3D" id="3.40.50.1580">
    <property type="entry name" value="Nucleoside phosphorylase domain"/>
    <property type="match status" value="1"/>
</dbReference>
<dbReference type="OrthoDB" id="495917at2"/>
<accession>A0A139WZB1</accession>
<gene>
    <name evidence="5" type="ORF">WA1_04580</name>
</gene>
<feature type="domain" description="Nucleoside phosphorylase" evidence="4">
    <location>
        <begin position="5"/>
        <end position="241"/>
    </location>
</feature>
<dbReference type="PANTHER" id="PTHR44129">
    <property type="entry name" value="WD REPEAT-CONTAINING PROTEIN POP1"/>
    <property type="match status" value="1"/>
</dbReference>
<dbReference type="SUPFAM" id="SSF50998">
    <property type="entry name" value="Quinoprotein alcohol dehydrogenase-like"/>
    <property type="match status" value="1"/>
</dbReference>
<dbReference type="InterPro" id="IPR001646">
    <property type="entry name" value="5peptide_repeat"/>
</dbReference>
<evidence type="ECO:0000256" key="3">
    <source>
        <dbReference type="PROSITE-ProRule" id="PRU00221"/>
    </source>
</evidence>
<dbReference type="PROSITE" id="PS50294">
    <property type="entry name" value="WD_REPEATS_REGION"/>
    <property type="match status" value="6"/>
</dbReference>
<keyword evidence="1 3" id="KW-0853">WD repeat</keyword>
<feature type="repeat" description="WD" evidence="3">
    <location>
        <begin position="1024"/>
        <end position="1065"/>
    </location>
</feature>
<dbReference type="PROSITE" id="PS00678">
    <property type="entry name" value="WD_REPEATS_1"/>
    <property type="match status" value="1"/>
</dbReference>
<evidence type="ECO:0000256" key="1">
    <source>
        <dbReference type="ARBA" id="ARBA00022574"/>
    </source>
</evidence>
<feature type="repeat" description="WD" evidence="3">
    <location>
        <begin position="1066"/>
        <end position="1107"/>
    </location>
</feature>
<protein>
    <recommendedName>
        <fullName evidence="4">Nucleoside phosphorylase domain-containing protein</fullName>
    </recommendedName>
</protein>
<keyword evidence="6" id="KW-1185">Reference proteome</keyword>
<dbReference type="SMART" id="SM00320">
    <property type="entry name" value="WD40"/>
    <property type="match status" value="14"/>
</dbReference>
<dbReference type="SUPFAM" id="SSF50978">
    <property type="entry name" value="WD40 repeat-like"/>
    <property type="match status" value="1"/>
</dbReference>
<feature type="repeat" description="WD" evidence="3">
    <location>
        <begin position="940"/>
        <end position="981"/>
    </location>
</feature>
<dbReference type="PROSITE" id="PS50082">
    <property type="entry name" value="WD_REPEATS_2"/>
    <property type="match status" value="8"/>
</dbReference>
<dbReference type="CDD" id="cd00200">
    <property type="entry name" value="WD40"/>
    <property type="match status" value="2"/>
</dbReference>
<dbReference type="AlphaFoldDB" id="A0A139WZB1"/>
<feature type="repeat" description="WD" evidence="3">
    <location>
        <begin position="895"/>
        <end position="928"/>
    </location>
</feature>
<dbReference type="InterPro" id="IPR035994">
    <property type="entry name" value="Nucleoside_phosphorylase_sf"/>
</dbReference>
<dbReference type="InterPro" id="IPR019775">
    <property type="entry name" value="WD40_repeat_CS"/>
</dbReference>
<feature type="repeat" description="WD" evidence="3">
    <location>
        <begin position="851"/>
        <end position="884"/>
    </location>
</feature>
<dbReference type="InterPro" id="IPR015943">
    <property type="entry name" value="WD40/YVTN_repeat-like_dom_sf"/>
</dbReference>
<name>A0A139WZB1_9CYAN</name>
<dbReference type="Pfam" id="PF00400">
    <property type="entry name" value="WD40"/>
    <property type="match status" value="10"/>
</dbReference>
<evidence type="ECO:0000256" key="2">
    <source>
        <dbReference type="ARBA" id="ARBA00022737"/>
    </source>
</evidence>
<dbReference type="InterPro" id="IPR000845">
    <property type="entry name" value="Nucleoside_phosphorylase_d"/>
</dbReference>
<dbReference type="Pfam" id="PF00805">
    <property type="entry name" value="Pentapeptide"/>
    <property type="match status" value="1"/>
</dbReference>
<evidence type="ECO:0000313" key="5">
    <source>
        <dbReference type="EMBL" id="KYC37794.1"/>
    </source>
</evidence>
<dbReference type="GO" id="GO:0003824">
    <property type="term" value="F:catalytic activity"/>
    <property type="evidence" value="ECO:0007669"/>
    <property type="project" value="InterPro"/>
</dbReference>
<dbReference type="InterPro" id="IPR050349">
    <property type="entry name" value="WD_LIS1/nudF_dynein_reg"/>
</dbReference>
<feature type="repeat" description="WD" evidence="3">
    <location>
        <begin position="982"/>
        <end position="1024"/>
    </location>
</feature>
<dbReference type="Gene3D" id="2.130.10.10">
    <property type="entry name" value="YVTN repeat-like/Quinoprotein amine dehydrogenase"/>
    <property type="match status" value="5"/>
</dbReference>
<comment type="caution">
    <text evidence="5">The sequence shown here is derived from an EMBL/GenBank/DDBJ whole genome shotgun (WGS) entry which is preliminary data.</text>
</comment>
<dbReference type="STRING" id="128403.WA1_04580"/>
<sequence>MPCAVILTAIPIEYMAVRAHLVDLREETHPQGTIYERGKFIANGKTWEVGIVEVGAGNSTAAVEAERAIAYFNPNVIFFVGVAGGIKDVALGDVVAATKVYGYDSGKAQLKFEPRPDVGLSTYNLIQRARAEARKTDWLQRLRSGTNTAPRVFVAPIAAGEKVVASTQSTIWKFLQSNYGDAVAVEMEGRGLLQAAHANQQVYALIVRGISDLIDSKSEADASGSQEIAARHASAFAFEILAKLDVNSASHNLEKGIKNGKPELSESEKSIQNLSEQFDKLKDSERQLMCGLALESDEHIALESFRKKPICHNLECQDSLNHLVNLNLIEEKEINSTKIYSLSSEVSDYVQEKTITYISEEISKGTFQILKNYSILTTDVEKFLQPIEQKMLAMEQFNGDKKIISDHLLSFLKNKQNLKNNYVAGNILNLLLKLKLRIDFSKCNLSNISIWQADLRDAVLAAVNFTNSDLKNSIFLQPLGCIHSIAFHCDGSYFATGDAHGSIRLQNTESLKLYIFSNPQQSQIWSVAFSPNIQHQKFAWGAEDGTVGLWEIVPDSSSGEPTIGNIKYWPLNRRVLSVAFSCDGSILAVGGDGDNNAIFLPEISNSTNSKQGKYLSARDVACITFINQKLLASGHQDGSITLWDTVACKKLSTLPEKHTGTVRCIAFNGLNTLATGGEDGKVWLWHSDETDRNPLKVWRSLSLEEIEQVRAVAFSHDGNTLAIGYSNQDSPAESREYKIRLWSLTQEQWIGTLDGHKHQLRSLAFCPHPDKSKLLVSGGDGRTIKFWDTSKQKKERKDLKGYANRIWSITFSPDSKTFAFGGEDNKIGVGNYHDYSRWNNCDLKNSVIYSLSKHTDWVWSVAFNKDGTLLASGDENGQIFLWKLVNQNWQYYTMLKGHGERIRCVVFSPLENKLAVAGNSKLVFLWELTDLDNPVRLNQVIEHNDRVLSLAFSQDGCYLASSSRDKTIRIMNLKNNDDTFILGKHDGQAHSVAFNPKRHNVLVSGGFDEEIKLWDVNSRQVISSRKAEHKIFSVAFHSNGQLVASAGQKDIIKLWNIDSMNLLKEFKGHKGTVESVAFSPDGSKLLSSSQDQTVKIWDASPEKVLDTSTIEHIISTLELNKPYKDMNISEIHNVTPNQINILKELGAYEE</sequence>
<feature type="repeat" description="WD" evidence="3">
    <location>
        <begin position="753"/>
        <end position="797"/>
    </location>
</feature>
<dbReference type="GO" id="GO:0009116">
    <property type="term" value="P:nucleoside metabolic process"/>
    <property type="evidence" value="ECO:0007669"/>
    <property type="project" value="InterPro"/>
</dbReference>
<keyword evidence="2" id="KW-0677">Repeat</keyword>
<dbReference type="InterPro" id="IPR001680">
    <property type="entry name" value="WD40_rpt"/>
</dbReference>
<dbReference type="PRINTS" id="PR00320">
    <property type="entry name" value="GPROTEINBRPT"/>
</dbReference>
<evidence type="ECO:0000259" key="4">
    <source>
        <dbReference type="Pfam" id="PF01048"/>
    </source>
</evidence>
<dbReference type="CDD" id="cd09008">
    <property type="entry name" value="MTAN"/>
    <property type="match status" value="1"/>
</dbReference>
<dbReference type="Pfam" id="PF01048">
    <property type="entry name" value="PNP_UDP_1"/>
    <property type="match status" value="1"/>
</dbReference>
<dbReference type="EMBL" id="ANNX02000045">
    <property type="protein sequence ID" value="KYC37794.1"/>
    <property type="molecule type" value="Genomic_DNA"/>
</dbReference>
<dbReference type="RefSeq" id="WP_017743234.1">
    <property type="nucleotide sequence ID" value="NZ_KQ976354.1"/>
</dbReference>
<proteinExistence type="predicted"/>
<dbReference type="InterPro" id="IPR020472">
    <property type="entry name" value="WD40_PAC1"/>
</dbReference>
<organism evidence="5 6">
    <name type="scientific">Scytonema hofmannii PCC 7110</name>
    <dbReference type="NCBI Taxonomy" id="128403"/>
    <lineage>
        <taxon>Bacteria</taxon>
        <taxon>Bacillati</taxon>
        <taxon>Cyanobacteriota</taxon>
        <taxon>Cyanophyceae</taxon>
        <taxon>Nostocales</taxon>
        <taxon>Scytonemataceae</taxon>
        <taxon>Scytonema</taxon>
    </lineage>
</organism>
<feature type="repeat" description="WD" evidence="3">
    <location>
        <begin position="655"/>
        <end position="685"/>
    </location>
</feature>
<dbReference type="SUPFAM" id="SSF141571">
    <property type="entry name" value="Pentapeptide repeat-like"/>
    <property type="match status" value="1"/>
</dbReference>
<dbReference type="InterPro" id="IPR036322">
    <property type="entry name" value="WD40_repeat_dom_sf"/>
</dbReference>
<dbReference type="InterPro" id="IPR011047">
    <property type="entry name" value="Quinoprotein_ADH-like_sf"/>
</dbReference>
<evidence type="ECO:0000313" key="6">
    <source>
        <dbReference type="Proteomes" id="UP000076925"/>
    </source>
</evidence>